<proteinExistence type="predicted"/>
<accession>A0ABZ2Z1J6</accession>
<protein>
    <recommendedName>
        <fullName evidence="3">Anti-sigma factor</fullName>
    </recommendedName>
</protein>
<evidence type="ECO:0000313" key="1">
    <source>
        <dbReference type="EMBL" id="WZN45790.1"/>
    </source>
</evidence>
<dbReference type="Proteomes" id="UP001449657">
    <property type="component" value="Chromosome"/>
</dbReference>
<reference evidence="1 2" key="1">
    <citation type="submission" date="2024-03" db="EMBL/GenBank/DDBJ databases">
        <title>Chitinophaga caseinilytica sp. nov., a casein hydrolysing bacterium isolated from forest soil.</title>
        <authorList>
            <person name="Lee D.S."/>
            <person name="Han D.M."/>
            <person name="Baek J.H."/>
            <person name="Choi D.G."/>
            <person name="Jeon J.H."/>
            <person name="Jeon C.O."/>
        </authorList>
    </citation>
    <scope>NUCLEOTIDE SEQUENCE [LARGE SCALE GENOMIC DNA]</scope>
    <source>
        <strain evidence="1 2">KACC 19118</strain>
    </source>
</reference>
<evidence type="ECO:0000313" key="2">
    <source>
        <dbReference type="Proteomes" id="UP001449657"/>
    </source>
</evidence>
<sequence length="180" mass="20762">MNLEEFIRQNRSGFEEDGPGPDVWAALEKQLPQPRKERGRVVAMMARHWWKAAILVALIANAGLLVKYLNTRQPVAVVIPEIREMETYYSARIEQKLETLKQLPAAETGLDSLTMKELELRNDTYKMLEKELAANPGNERVRAAMIRYYQMKLELLDKILEEQNKYANDSTSTSTEKHVL</sequence>
<keyword evidence="2" id="KW-1185">Reference proteome</keyword>
<dbReference type="RefSeq" id="WP_341840537.1">
    <property type="nucleotide sequence ID" value="NZ_CP149792.1"/>
</dbReference>
<gene>
    <name evidence="1" type="ORF">WJU22_23100</name>
</gene>
<organism evidence="1 2">
    <name type="scientific">Chitinophaga caseinilytica</name>
    <dbReference type="NCBI Taxonomy" id="2267521"/>
    <lineage>
        <taxon>Bacteria</taxon>
        <taxon>Pseudomonadati</taxon>
        <taxon>Bacteroidota</taxon>
        <taxon>Chitinophagia</taxon>
        <taxon>Chitinophagales</taxon>
        <taxon>Chitinophagaceae</taxon>
        <taxon>Chitinophaga</taxon>
    </lineage>
</organism>
<dbReference type="EMBL" id="CP150096">
    <property type="protein sequence ID" value="WZN45790.1"/>
    <property type="molecule type" value="Genomic_DNA"/>
</dbReference>
<name>A0ABZ2Z1J6_9BACT</name>
<evidence type="ECO:0008006" key="3">
    <source>
        <dbReference type="Google" id="ProtNLM"/>
    </source>
</evidence>